<keyword evidence="5 8" id="KW-0460">Magnesium</keyword>
<proteinExistence type="inferred from homology"/>
<dbReference type="GO" id="GO:0006633">
    <property type="term" value="P:fatty acid biosynthetic process"/>
    <property type="evidence" value="ECO:0007669"/>
    <property type="project" value="UniProtKB-UniRule"/>
</dbReference>
<name>A0A7Y2E5H7_UNCEI</name>
<evidence type="ECO:0000256" key="1">
    <source>
        <dbReference type="ARBA" id="ARBA00022516"/>
    </source>
</evidence>
<accession>A0A7Y2E5H7</accession>
<evidence type="ECO:0000256" key="3">
    <source>
        <dbReference type="ARBA" id="ARBA00022723"/>
    </source>
</evidence>
<dbReference type="GO" id="GO:0008897">
    <property type="term" value="F:holo-[acyl-carrier-protein] synthase activity"/>
    <property type="evidence" value="ECO:0007669"/>
    <property type="project" value="UniProtKB-UniRule"/>
</dbReference>
<dbReference type="HAMAP" id="MF_00101">
    <property type="entry name" value="AcpS"/>
    <property type="match status" value="1"/>
</dbReference>
<evidence type="ECO:0000313" key="10">
    <source>
        <dbReference type="EMBL" id="NNF05594.1"/>
    </source>
</evidence>
<dbReference type="EC" id="2.7.8.7" evidence="8"/>
<gene>
    <name evidence="8 10" type="primary">acpS</name>
    <name evidence="10" type="ORF">HKN21_02425</name>
</gene>
<evidence type="ECO:0000256" key="6">
    <source>
        <dbReference type="ARBA" id="ARBA00023098"/>
    </source>
</evidence>
<dbReference type="Proteomes" id="UP000547674">
    <property type="component" value="Unassembled WGS sequence"/>
</dbReference>
<keyword evidence="8" id="KW-0963">Cytoplasm</keyword>
<dbReference type="EMBL" id="JABDJR010000084">
    <property type="protein sequence ID" value="NNF05594.1"/>
    <property type="molecule type" value="Genomic_DNA"/>
</dbReference>
<evidence type="ECO:0000256" key="7">
    <source>
        <dbReference type="ARBA" id="ARBA00023160"/>
    </source>
</evidence>
<comment type="similarity">
    <text evidence="8">Belongs to the P-Pant transferase superfamily. AcpS family.</text>
</comment>
<keyword evidence="4 8" id="KW-0276">Fatty acid metabolism</keyword>
<keyword evidence="7 8" id="KW-0275">Fatty acid biosynthesis</keyword>
<feature type="binding site" evidence="8">
    <location>
        <position position="16"/>
    </location>
    <ligand>
        <name>Mg(2+)</name>
        <dbReference type="ChEBI" id="CHEBI:18420"/>
    </ligand>
</feature>
<evidence type="ECO:0000256" key="5">
    <source>
        <dbReference type="ARBA" id="ARBA00022842"/>
    </source>
</evidence>
<dbReference type="SUPFAM" id="SSF56214">
    <property type="entry name" value="4'-phosphopantetheinyl transferase"/>
    <property type="match status" value="1"/>
</dbReference>
<sequence>MDKPVFAIDGISIGVDIIEVERIRAAFRRFGDRFLRKHFTPDEIAYCNAKVRPAESLAARFAAKEAFAKAYPGKTPLRWVDVEVAKLGKRPYYRLHRAAALYIAELSLTHTHEHAVAMAMVKLKDPS</sequence>
<feature type="binding site" evidence="8">
    <location>
        <position position="65"/>
    </location>
    <ligand>
        <name>Mg(2+)</name>
        <dbReference type="ChEBI" id="CHEBI:18420"/>
    </ligand>
</feature>
<keyword evidence="2 8" id="KW-0808">Transferase</keyword>
<evidence type="ECO:0000256" key="8">
    <source>
        <dbReference type="HAMAP-Rule" id="MF_00101"/>
    </source>
</evidence>
<dbReference type="InterPro" id="IPR008278">
    <property type="entry name" value="4-PPantetheinyl_Trfase_dom"/>
</dbReference>
<evidence type="ECO:0000256" key="4">
    <source>
        <dbReference type="ARBA" id="ARBA00022832"/>
    </source>
</evidence>
<keyword evidence="3 8" id="KW-0479">Metal-binding</keyword>
<dbReference type="GO" id="GO:0000287">
    <property type="term" value="F:magnesium ion binding"/>
    <property type="evidence" value="ECO:0007669"/>
    <property type="project" value="UniProtKB-UniRule"/>
</dbReference>
<comment type="catalytic activity">
    <reaction evidence="8">
        <text>apo-[ACP] + CoA = holo-[ACP] + adenosine 3',5'-bisphosphate + H(+)</text>
        <dbReference type="Rhea" id="RHEA:12068"/>
        <dbReference type="Rhea" id="RHEA-COMP:9685"/>
        <dbReference type="Rhea" id="RHEA-COMP:9690"/>
        <dbReference type="ChEBI" id="CHEBI:15378"/>
        <dbReference type="ChEBI" id="CHEBI:29999"/>
        <dbReference type="ChEBI" id="CHEBI:57287"/>
        <dbReference type="ChEBI" id="CHEBI:58343"/>
        <dbReference type="ChEBI" id="CHEBI:64479"/>
        <dbReference type="EC" id="2.7.8.7"/>
    </reaction>
</comment>
<evidence type="ECO:0000256" key="2">
    <source>
        <dbReference type="ARBA" id="ARBA00022679"/>
    </source>
</evidence>
<dbReference type="InterPro" id="IPR037143">
    <property type="entry name" value="4-PPantetheinyl_Trfase_dom_sf"/>
</dbReference>
<evidence type="ECO:0000313" key="11">
    <source>
        <dbReference type="Proteomes" id="UP000547674"/>
    </source>
</evidence>
<organism evidence="10 11">
    <name type="scientific">Eiseniibacteriota bacterium</name>
    <dbReference type="NCBI Taxonomy" id="2212470"/>
    <lineage>
        <taxon>Bacteria</taxon>
        <taxon>Candidatus Eiseniibacteriota</taxon>
    </lineage>
</organism>
<dbReference type="AlphaFoldDB" id="A0A7Y2E5H7"/>
<protein>
    <recommendedName>
        <fullName evidence="8">Holo-[acyl-carrier-protein] synthase</fullName>
        <shortName evidence="8">Holo-ACP synthase</shortName>
        <ecNumber evidence="8">2.7.8.7</ecNumber>
    </recommendedName>
    <alternativeName>
        <fullName evidence="8">4'-phosphopantetheinyl transferase AcpS</fullName>
    </alternativeName>
</protein>
<comment type="caution">
    <text evidence="10">The sequence shown here is derived from an EMBL/GenBank/DDBJ whole genome shotgun (WGS) entry which is preliminary data.</text>
</comment>
<evidence type="ECO:0000259" key="9">
    <source>
        <dbReference type="Pfam" id="PF01648"/>
    </source>
</evidence>
<dbReference type="InterPro" id="IPR002582">
    <property type="entry name" value="ACPS"/>
</dbReference>
<keyword evidence="6 8" id="KW-0443">Lipid metabolism</keyword>
<keyword evidence="1 8" id="KW-0444">Lipid biosynthesis</keyword>
<dbReference type="Gene3D" id="3.90.470.20">
    <property type="entry name" value="4'-phosphopantetheinyl transferase domain"/>
    <property type="match status" value="1"/>
</dbReference>
<dbReference type="NCBIfam" id="TIGR00556">
    <property type="entry name" value="pantethn_trn"/>
    <property type="match status" value="1"/>
</dbReference>
<comment type="cofactor">
    <cofactor evidence="8">
        <name>Mg(2+)</name>
        <dbReference type="ChEBI" id="CHEBI:18420"/>
    </cofactor>
</comment>
<dbReference type="InterPro" id="IPR004568">
    <property type="entry name" value="Ppantetheine-prot_Trfase_dom"/>
</dbReference>
<reference evidence="10 11" key="1">
    <citation type="submission" date="2020-03" db="EMBL/GenBank/DDBJ databases">
        <title>Metabolic flexibility allows generalist bacteria to become dominant in a frequently disturbed ecosystem.</title>
        <authorList>
            <person name="Chen Y.-J."/>
            <person name="Leung P.M."/>
            <person name="Bay S.K."/>
            <person name="Hugenholtz P."/>
            <person name="Kessler A.J."/>
            <person name="Shelley G."/>
            <person name="Waite D.W."/>
            <person name="Cook P.L."/>
            <person name="Greening C."/>
        </authorList>
    </citation>
    <scope>NUCLEOTIDE SEQUENCE [LARGE SCALE GENOMIC DNA]</scope>
    <source>
        <strain evidence="10">SS_bin_28</strain>
    </source>
</reference>
<dbReference type="Pfam" id="PF01648">
    <property type="entry name" value="ACPS"/>
    <property type="match status" value="1"/>
</dbReference>
<comment type="function">
    <text evidence="8">Transfers the 4'-phosphopantetheine moiety from coenzyme A to a Ser of acyl-carrier-protein.</text>
</comment>
<dbReference type="GO" id="GO:0005737">
    <property type="term" value="C:cytoplasm"/>
    <property type="evidence" value="ECO:0007669"/>
    <property type="project" value="UniProtKB-SubCell"/>
</dbReference>
<comment type="subcellular location">
    <subcellularLocation>
        <location evidence="8">Cytoplasm</location>
    </subcellularLocation>
</comment>
<feature type="domain" description="4'-phosphopantetheinyl transferase" evidence="9">
    <location>
        <begin position="12"/>
        <end position="118"/>
    </location>
</feature>
<dbReference type="NCBIfam" id="TIGR00516">
    <property type="entry name" value="acpS"/>
    <property type="match status" value="1"/>
</dbReference>